<dbReference type="PANTHER" id="PTHR30290:SF10">
    <property type="entry name" value="PERIPLASMIC OLIGOPEPTIDE-BINDING PROTEIN-RELATED"/>
    <property type="match status" value="1"/>
</dbReference>
<dbReference type="Proteomes" id="UP000711736">
    <property type="component" value="Unassembled WGS sequence"/>
</dbReference>
<feature type="transmembrane region" description="Helical" evidence="5">
    <location>
        <begin position="20"/>
        <end position="40"/>
    </location>
</feature>
<evidence type="ECO:0000313" key="8">
    <source>
        <dbReference type="Proteomes" id="UP000711736"/>
    </source>
</evidence>
<gene>
    <name evidence="7" type="ORF">JS530_00580</name>
</gene>
<keyword evidence="4" id="KW-0732">Signal</keyword>
<protein>
    <submittedName>
        <fullName evidence="7">ABC transporter substrate-binding protein</fullName>
    </submittedName>
</protein>
<dbReference type="PIRSF" id="PIRSF002741">
    <property type="entry name" value="MppA"/>
    <property type="match status" value="1"/>
</dbReference>
<proteinExistence type="inferred from homology"/>
<reference evidence="7 8" key="1">
    <citation type="journal article" date="2021" name="Environ. Microbiol.">
        <title>Genetic insights into the dark matter of the mammalian gut microbiota through targeted genome reconstruction.</title>
        <authorList>
            <person name="Lugli G.A."/>
            <person name="Alessandri G."/>
            <person name="Milani C."/>
            <person name="Viappiani A."/>
            <person name="Fontana F."/>
            <person name="Tarracchini C."/>
            <person name="Mancabelli L."/>
            <person name="Argentini C."/>
            <person name="Ruiz L."/>
            <person name="Margolles A."/>
            <person name="van Sinderen D."/>
            <person name="Turroni F."/>
            <person name="Ventura M."/>
        </authorList>
    </citation>
    <scope>NUCLEOTIDE SEQUENCE [LARGE SCALE GENOMIC DNA]</scope>
    <source>
        <strain evidence="7 8">LC6</strain>
    </source>
</reference>
<evidence type="ECO:0000313" key="7">
    <source>
        <dbReference type="EMBL" id="MBT1174027.1"/>
    </source>
</evidence>
<dbReference type="Gene3D" id="3.90.76.10">
    <property type="entry name" value="Dipeptide-binding Protein, Domain 1"/>
    <property type="match status" value="1"/>
</dbReference>
<keyword evidence="5" id="KW-0472">Membrane</keyword>
<comment type="caution">
    <text evidence="7">The sequence shown here is derived from an EMBL/GenBank/DDBJ whole genome shotgun (WGS) entry which is preliminary data.</text>
</comment>
<dbReference type="InterPro" id="IPR039424">
    <property type="entry name" value="SBP_5"/>
</dbReference>
<sequence length="518" mass="56455">MQHRKANRHSNAHGLRNWGIFLGVACALAAAVCAGLFFMGNRGSIDDLMLPEPGGTVKVGVTDLPQSLDVRSQSSPAAERILLDNVYETLIRVDQKNQLQPSLATSWKISSDGLTYTLSIVDKVRFSNNHPLDASDVVWSLQQAVSQDHADVDQLGELKSITNPNASTVVITLAKPNPTLLRALSGRLGIVYDSEAGDVDYSKQAVGSGPFTAYLDTGRRLTLTDNREYHGDHPQVNNIMFVKEADEATLIKQLKAGDLDMAMPASTSVAQEFAAASGFKVSEGTTTSKVLLAFNNGTDSLMSDEQIRKAMRHLIDASAIASSQPDSAGPLGGPISPLESGYEDRTGDFPHNVGTARTMLGFFSPEFIQTVNLVVTERYRTLGENIAQQISQVPLPKVNLEVVSDEDYAKRIQDGAWELTLMSMDDTDDAGTFANPDSMFHYDHAEAEQAYASAREATNDQEYAERMKAYAKILSEDAASDWLYTRKCFTVASDTVSGYPTSLIETRMPLVSLKKNQQ</sequence>
<dbReference type="Gene3D" id="3.40.190.10">
    <property type="entry name" value="Periplasmic binding protein-like II"/>
    <property type="match status" value="1"/>
</dbReference>
<keyword evidence="3" id="KW-0813">Transport</keyword>
<evidence type="ECO:0000256" key="4">
    <source>
        <dbReference type="ARBA" id="ARBA00022729"/>
    </source>
</evidence>
<dbReference type="InterPro" id="IPR030678">
    <property type="entry name" value="Peptide/Ni-bd"/>
</dbReference>
<evidence type="ECO:0000256" key="2">
    <source>
        <dbReference type="ARBA" id="ARBA00005695"/>
    </source>
</evidence>
<dbReference type="Gene3D" id="3.10.105.10">
    <property type="entry name" value="Dipeptide-binding Protein, Domain 3"/>
    <property type="match status" value="1"/>
</dbReference>
<keyword evidence="5" id="KW-0812">Transmembrane</keyword>
<name>A0ABS5USU3_9BIFI</name>
<evidence type="ECO:0000259" key="6">
    <source>
        <dbReference type="Pfam" id="PF00496"/>
    </source>
</evidence>
<evidence type="ECO:0000256" key="1">
    <source>
        <dbReference type="ARBA" id="ARBA00004196"/>
    </source>
</evidence>
<dbReference type="EMBL" id="JAFEJU010000001">
    <property type="protein sequence ID" value="MBT1174027.1"/>
    <property type="molecule type" value="Genomic_DNA"/>
</dbReference>
<evidence type="ECO:0000256" key="5">
    <source>
        <dbReference type="SAM" id="Phobius"/>
    </source>
</evidence>
<accession>A0ABS5USU3</accession>
<dbReference type="Pfam" id="PF00496">
    <property type="entry name" value="SBP_bac_5"/>
    <property type="match status" value="1"/>
</dbReference>
<keyword evidence="5" id="KW-1133">Transmembrane helix</keyword>
<comment type="subcellular location">
    <subcellularLocation>
        <location evidence="1">Cell envelope</location>
    </subcellularLocation>
</comment>
<dbReference type="RefSeq" id="WP_214375343.1">
    <property type="nucleotide sequence ID" value="NZ_JAFEJU010000001.1"/>
</dbReference>
<dbReference type="PANTHER" id="PTHR30290">
    <property type="entry name" value="PERIPLASMIC BINDING COMPONENT OF ABC TRANSPORTER"/>
    <property type="match status" value="1"/>
</dbReference>
<comment type="similarity">
    <text evidence="2">Belongs to the bacterial solute-binding protein 5 family.</text>
</comment>
<dbReference type="InterPro" id="IPR000914">
    <property type="entry name" value="SBP_5_dom"/>
</dbReference>
<dbReference type="SUPFAM" id="SSF53850">
    <property type="entry name" value="Periplasmic binding protein-like II"/>
    <property type="match status" value="1"/>
</dbReference>
<organism evidence="7 8">
    <name type="scientific">Bifidobacterium colobi</name>
    <dbReference type="NCBI Taxonomy" id="2809026"/>
    <lineage>
        <taxon>Bacteria</taxon>
        <taxon>Bacillati</taxon>
        <taxon>Actinomycetota</taxon>
        <taxon>Actinomycetes</taxon>
        <taxon>Bifidobacteriales</taxon>
        <taxon>Bifidobacteriaceae</taxon>
        <taxon>Bifidobacterium</taxon>
    </lineage>
</organism>
<keyword evidence="8" id="KW-1185">Reference proteome</keyword>
<evidence type="ECO:0000256" key="3">
    <source>
        <dbReference type="ARBA" id="ARBA00022448"/>
    </source>
</evidence>
<feature type="domain" description="Solute-binding protein family 5" evidence="6">
    <location>
        <begin position="99"/>
        <end position="433"/>
    </location>
</feature>